<evidence type="ECO:0000313" key="2">
    <source>
        <dbReference type="EMBL" id="BBX25681.1"/>
    </source>
</evidence>
<feature type="domain" description="Methyltransferase type 11" evidence="1">
    <location>
        <begin position="28"/>
        <end position="84"/>
    </location>
</feature>
<dbReference type="Gene3D" id="3.40.50.150">
    <property type="entry name" value="Vaccinia Virus protein VP39"/>
    <property type="match status" value="1"/>
</dbReference>
<keyword evidence="3" id="KW-1185">Reference proteome</keyword>
<dbReference type="RefSeq" id="WP_235682937.1">
    <property type="nucleotide sequence ID" value="NZ_AP022565.1"/>
</dbReference>
<protein>
    <recommendedName>
        <fullName evidence="1">Methyltransferase type 11 domain-containing protein</fullName>
    </recommendedName>
</protein>
<sequence>MRHGPANRPYGQAGGCPGRGPVIGDARVAATRAPNRLVCAAGRRLPLPYGVADVAITIATLEFTDTPMVLAKLDRITRPGGRIIALALNSGSLSGLLDQPTRRAPFSTADYLTRDELRRLSSRHGRVRVSGRLFTAAPWLGAIQVLVVERPM</sequence>
<dbReference type="KEGG" id="malv:MALV_08060"/>
<organism evidence="2 3">
    <name type="scientific">Mycolicibacterium alvei</name>
    <dbReference type="NCBI Taxonomy" id="67081"/>
    <lineage>
        <taxon>Bacteria</taxon>
        <taxon>Bacillati</taxon>
        <taxon>Actinomycetota</taxon>
        <taxon>Actinomycetes</taxon>
        <taxon>Mycobacteriales</taxon>
        <taxon>Mycobacteriaceae</taxon>
        <taxon>Mycolicibacterium</taxon>
    </lineage>
</organism>
<accession>A0A6N4UQ87</accession>
<name>A0A6N4UQ87_9MYCO</name>
<evidence type="ECO:0000313" key="3">
    <source>
        <dbReference type="Proteomes" id="UP000466906"/>
    </source>
</evidence>
<gene>
    <name evidence="2" type="ORF">MALV_08060</name>
</gene>
<dbReference type="InterPro" id="IPR029063">
    <property type="entry name" value="SAM-dependent_MTases_sf"/>
</dbReference>
<dbReference type="InterPro" id="IPR013216">
    <property type="entry name" value="Methyltransf_11"/>
</dbReference>
<dbReference type="Proteomes" id="UP000466906">
    <property type="component" value="Chromosome"/>
</dbReference>
<dbReference type="EMBL" id="AP022565">
    <property type="protein sequence ID" value="BBX25681.1"/>
    <property type="molecule type" value="Genomic_DNA"/>
</dbReference>
<proteinExistence type="predicted"/>
<reference evidence="2 3" key="1">
    <citation type="journal article" date="2019" name="Emerg. Microbes Infect.">
        <title>Comprehensive subspecies identification of 175 nontuberculous mycobacteria species based on 7547 genomic profiles.</title>
        <authorList>
            <person name="Matsumoto Y."/>
            <person name="Kinjo T."/>
            <person name="Motooka D."/>
            <person name="Nabeya D."/>
            <person name="Jung N."/>
            <person name="Uechi K."/>
            <person name="Horii T."/>
            <person name="Iida T."/>
            <person name="Fujita J."/>
            <person name="Nakamura S."/>
        </authorList>
    </citation>
    <scope>NUCLEOTIDE SEQUENCE [LARGE SCALE GENOMIC DNA]</scope>
    <source>
        <strain evidence="2 3">JCM 12272</strain>
    </source>
</reference>
<dbReference type="AlphaFoldDB" id="A0A6N4UQ87"/>
<dbReference type="Pfam" id="PF08241">
    <property type="entry name" value="Methyltransf_11"/>
    <property type="match status" value="1"/>
</dbReference>
<evidence type="ECO:0000259" key="1">
    <source>
        <dbReference type="Pfam" id="PF08241"/>
    </source>
</evidence>
<dbReference type="SUPFAM" id="SSF53335">
    <property type="entry name" value="S-adenosyl-L-methionine-dependent methyltransferases"/>
    <property type="match status" value="1"/>
</dbReference>
<dbReference type="GO" id="GO:0008757">
    <property type="term" value="F:S-adenosylmethionine-dependent methyltransferase activity"/>
    <property type="evidence" value="ECO:0007669"/>
    <property type="project" value="InterPro"/>
</dbReference>